<proteinExistence type="predicted"/>
<dbReference type="InterPro" id="IPR007263">
    <property type="entry name" value="DCC1-like"/>
</dbReference>
<evidence type="ECO:0000313" key="1">
    <source>
        <dbReference type="EMBL" id="AWW32292.1"/>
    </source>
</evidence>
<dbReference type="OrthoDB" id="9785438at2"/>
<reference evidence="1 2" key="1">
    <citation type="submission" date="2018-06" db="EMBL/GenBank/DDBJ databases">
        <title>Echinicola strongylocentroti sp. nov., isolated from a sea urchin Strongylocentrotus intermedius.</title>
        <authorList>
            <person name="Bae S.S."/>
        </authorList>
    </citation>
    <scope>NUCLEOTIDE SEQUENCE [LARGE SCALE GENOMIC DNA]</scope>
    <source>
        <strain evidence="1 2">MEBiC08714</strain>
    </source>
</reference>
<dbReference type="AlphaFoldDB" id="A0A2Z4IMF1"/>
<name>A0A2Z4IMF1_9BACT</name>
<dbReference type="EMBL" id="CP030041">
    <property type="protein sequence ID" value="AWW32292.1"/>
    <property type="molecule type" value="Genomic_DNA"/>
</dbReference>
<gene>
    <name evidence="1" type="ORF">DN752_20305</name>
</gene>
<dbReference type="PANTHER" id="PTHR33639:SF2">
    <property type="entry name" value="DUF393 DOMAIN-CONTAINING PROTEIN"/>
    <property type="match status" value="1"/>
</dbReference>
<dbReference type="KEGG" id="est:DN752_20305"/>
<dbReference type="GO" id="GO:0015035">
    <property type="term" value="F:protein-disulfide reductase activity"/>
    <property type="evidence" value="ECO:0007669"/>
    <property type="project" value="InterPro"/>
</dbReference>
<evidence type="ECO:0008006" key="3">
    <source>
        <dbReference type="Google" id="ProtNLM"/>
    </source>
</evidence>
<dbReference type="Proteomes" id="UP000248688">
    <property type="component" value="Chromosome"/>
</dbReference>
<dbReference type="Pfam" id="PF04134">
    <property type="entry name" value="DCC1-like"/>
    <property type="match status" value="1"/>
</dbReference>
<evidence type="ECO:0000313" key="2">
    <source>
        <dbReference type="Proteomes" id="UP000248688"/>
    </source>
</evidence>
<dbReference type="PANTHER" id="PTHR33639">
    <property type="entry name" value="THIOL-DISULFIDE OXIDOREDUCTASE DCC"/>
    <property type="match status" value="1"/>
</dbReference>
<protein>
    <recommendedName>
        <fullName evidence="3">Thiol-disulfide oxidoreductase</fullName>
    </recommendedName>
</protein>
<dbReference type="InterPro" id="IPR052927">
    <property type="entry name" value="DCC_oxidoreductase"/>
</dbReference>
<dbReference type="RefSeq" id="WP_112785665.1">
    <property type="nucleotide sequence ID" value="NZ_CP030041.1"/>
</dbReference>
<sequence length="144" mass="17077">MTKVHQQYDIVLFDGVCNLCNQAVDFIIQRDPNNHFKMASLQDDISKKLLQDKSLDESYLDSIVLLRGDKVYYKSRAALEIAKKLKGLWPLSYGFIIIPNFLRDPLYDWIARNRYKWFGKRETCRFPTEEDKMKFLSEEDLKSK</sequence>
<accession>A0A2Z4IMF1</accession>
<keyword evidence="2" id="KW-1185">Reference proteome</keyword>
<organism evidence="1 2">
    <name type="scientific">Echinicola strongylocentroti</name>
    <dbReference type="NCBI Taxonomy" id="1795355"/>
    <lineage>
        <taxon>Bacteria</taxon>
        <taxon>Pseudomonadati</taxon>
        <taxon>Bacteroidota</taxon>
        <taxon>Cytophagia</taxon>
        <taxon>Cytophagales</taxon>
        <taxon>Cyclobacteriaceae</taxon>
        <taxon>Echinicola</taxon>
    </lineage>
</organism>